<gene>
    <name evidence="11" type="ORF">ACFOEN_08705</name>
</gene>
<evidence type="ECO:0000313" key="11">
    <source>
        <dbReference type="EMBL" id="MFC3147719.1"/>
    </source>
</evidence>
<sequence>MSTRFLNARAAAAALWLVAACTAQAQGGAQRPAAAGNSPNAPTAAQAAPRPALESDLAACQALVQRLSAFKPVDCARLAFVPTGAKSVRGRPILVREFGAPAAGVRPSSSQTGERAPAATLRQPRVLLVGGIHGDELTAIATVLRWAEWLARDAAGGPSKSDGAEVFHWRVVPAMNPDGLLARPATRVNANGVDLNRNFPTPGWEPKARKWWEGTARKDPRRFPGRAPASEPETRWLLDEIDRFAPDVIISVHAPFGLLDYDGPKPQNLSPPRQLGRLYLDQLGVYPGSLGNYGGVHRGVAVLTIELPHALELPNDLELARMWTDLRRWIAEYMQRSAAAQLAAGGGSGAEAGGATPRR</sequence>
<keyword evidence="9" id="KW-0732">Signal</keyword>
<dbReference type="Pfam" id="PF00246">
    <property type="entry name" value="Peptidase_M14"/>
    <property type="match status" value="1"/>
</dbReference>
<evidence type="ECO:0000256" key="5">
    <source>
        <dbReference type="ARBA" id="ARBA00022833"/>
    </source>
</evidence>
<protein>
    <submittedName>
        <fullName evidence="11">M14 family murein peptide amidase A</fullName>
    </submittedName>
</protein>
<keyword evidence="6" id="KW-0482">Metalloprotease</keyword>
<keyword evidence="12" id="KW-1185">Reference proteome</keyword>
<comment type="similarity">
    <text evidence="2 7">Belongs to the peptidase M14 family.</text>
</comment>
<dbReference type="PANTHER" id="PTHR11705:SF143">
    <property type="entry name" value="SLL0236 PROTEIN"/>
    <property type="match status" value="1"/>
</dbReference>
<dbReference type="PROSITE" id="PS52035">
    <property type="entry name" value="PEPTIDASE_M14"/>
    <property type="match status" value="1"/>
</dbReference>
<keyword evidence="4" id="KW-0378">Hydrolase</keyword>
<comment type="caution">
    <text evidence="7">Lacks conserved residue(s) required for the propagation of feature annotation.</text>
</comment>
<keyword evidence="3" id="KW-0645">Protease</keyword>
<keyword evidence="5" id="KW-0862">Zinc</keyword>
<name>A0ABV7H1E4_9BURK</name>
<evidence type="ECO:0000256" key="2">
    <source>
        <dbReference type="ARBA" id="ARBA00005988"/>
    </source>
</evidence>
<feature type="region of interest" description="Disordered" evidence="8">
    <location>
        <begin position="30"/>
        <end position="49"/>
    </location>
</feature>
<accession>A0ABV7H1E4</accession>
<evidence type="ECO:0000313" key="12">
    <source>
        <dbReference type="Proteomes" id="UP001595556"/>
    </source>
</evidence>
<reference evidence="12" key="1">
    <citation type="journal article" date="2019" name="Int. J. Syst. Evol. Microbiol.">
        <title>The Global Catalogue of Microorganisms (GCM) 10K type strain sequencing project: providing services to taxonomists for standard genome sequencing and annotation.</title>
        <authorList>
            <consortium name="The Broad Institute Genomics Platform"/>
            <consortium name="The Broad Institute Genome Sequencing Center for Infectious Disease"/>
            <person name="Wu L."/>
            <person name="Ma J."/>
        </authorList>
    </citation>
    <scope>NUCLEOTIDE SEQUENCE [LARGE SCALE GENOMIC DNA]</scope>
    <source>
        <strain evidence="12">KCTC 52168</strain>
    </source>
</reference>
<comment type="cofactor">
    <cofactor evidence="1">
        <name>Zn(2+)</name>
        <dbReference type="ChEBI" id="CHEBI:29105"/>
    </cofactor>
</comment>
<evidence type="ECO:0000256" key="8">
    <source>
        <dbReference type="SAM" id="MobiDB-lite"/>
    </source>
</evidence>
<feature type="domain" description="Peptidase M14" evidence="10">
    <location>
        <begin position="50"/>
        <end position="359"/>
    </location>
</feature>
<proteinExistence type="inferred from homology"/>
<dbReference type="PROSITE" id="PS51257">
    <property type="entry name" value="PROKAR_LIPOPROTEIN"/>
    <property type="match status" value="1"/>
</dbReference>
<dbReference type="Gene3D" id="3.40.630.10">
    <property type="entry name" value="Zn peptidases"/>
    <property type="match status" value="1"/>
</dbReference>
<dbReference type="RefSeq" id="WP_377303042.1">
    <property type="nucleotide sequence ID" value="NZ_CP180191.1"/>
</dbReference>
<feature type="chain" id="PRO_5047381076" evidence="9">
    <location>
        <begin position="26"/>
        <end position="359"/>
    </location>
</feature>
<evidence type="ECO:0000256" key="3">
    <source>
        <dbReference type="ARBA" id="ARBA00022670"/>
    </source>
</evidence>
<dbReference type="EMBL" id="JBHRTI010000004">
    <property type="protein sequence ID" value="MFC3147719.1"/>
    <property type="molecule type" value="Genomic_DNA"/>
</dbReference>
<dbReference type="PANTHER" id="PTHR11705">
    <property type="entry name" value="PROTEASE FAMILY M14 CARBOXYPEPTIDASE A,B"/>
    <property type="match status" value="1"/>
</dbReference>
<evidence type="ECO:0000256" key="4">
    <source>
        <dbReference type="ARBA" id="ARBA00022801"/>
    </source>
</evidence>
<evidence type="ECO:0000256" key="9">
    <source>
        <dbReference type="SAM" id="SignalP"/>
    </source>
</evidence>
<feature type="signal peptide" evidence="9">
    <location>
        <begin position="1"/>
        <end position="25"/>
    </location>
</feature>
<evidence type="ECO:0000256" key="7">
    <source>
        <dbReference type="PROSITE-ProRule" id="PRU01379"/>
    </source>
</evidence>
<evidence type="ECO:0000259" key="10">
    <source>
        <dbReference type="PROSITE" id="PS52035"/>
    </source>
</evidence>
<dbReference type="CDD" id="cd06904">
    <property type="entry name" value="M14_MpaA-like"/>
    <property type="match status" value="1"/>
</dbReference>
<dbReference type="PRINTS" id="PR00765">
    <property type="entry name" value="CRBOXYPTASEA"/>
</dbReference>
<evidence type="ECO:0000256" key="6">
    <source>
        <dbReference type="ARBA" id="ARBA00023049"/>
    </source>
</evidence>
<dbReference type="InterPro" id="IPR000834">
    <property type="entry name" value="Peptidase_M14"/>
</dbReference>
<dbReference type="Proteomes" id="UP001595556">
    <property type="component" value="Unassembled WGS sequence"/>
</dbReference>
<dbReference type="SMART" id="SM00631">
    <property type="entry name" value="Zn_pept"/>
    <property type="match status" value="1"/>
</dbReference>
<dbReference type="SUPFAM" id="SSF53187">
    <property type="entry name" value="Zn-dependent exopeptidases"/>
    <property type="match status" value="1"/>
</dbReference>
<evidence type="ECO:0000256" key="1">
    <source>
        <dbReference type="ARBA" id="ARBA00001947"/>
    </source>
</evidence>
<organism evidence="11 12">
    <name type="scientific">Piscinibacterium candidicorallinum</name>
    <dbReference type="NCBI Taxonomy" id="1793872"/>
    <lineage>
        <taxon>Bacteria</taxon>
        <taxon>Pseudomonadati</taxon>
        <taxon>Pseudomonadota</taxon>
        <taxon>Betaproteobacteria</taxon>
        <taxon>Burkholderiales</taxon>
        <taxon>Piscinibacterium</taxon>
    </lineage>
</organism>
<comment type="caution">
    <text evidence="11">The sequence shown here is derived from an EMBL/GenBank/DDBJ whole genome shotgun (WGS) entry which is preliminary data.</text>
</comment>